<feature type="compositionally biased region" description="Basic and acidic residues" evidence="1">
    <location>
        <begin position="60"/>
        <end position="69"/>
    </location>
</feature>
<proteinExistence type="predicted"/>
<name>A0AAJ7L8N9_9ACAR</name>
<dbReference type="GeneID" id="108865197"/>
<dbReference type="RefSeq" id="XP_018497504.1">
    <property type="nucleotide sequence ID" value="XM_018641988.1"/>
</dbReference>
<protein>
    <submittedName>
        <fullName evidence="4">Uncharacterized protein LOC108865197</fullName>
    </submittedName>
</protein>
<dbReference type="InterPro" id="IPR001878">
    <property type="entry name" value="Znf_CCHC"/>
</dbReference>
<dbReference type="GO" id="GO:0008270">
    <property type="term" value="F:zinc ion binding"/>
    <property type="evidence" value="ECO:0007669"/>
    <property type="project" value="InterPro"/>
</dbReference>
<accession>A0AAJ7L8N9</accession>
<dbReference type="KEGG" id="goe:108865197"/>
<feature type="domain" description="CCHC-type" evidence="2">
    <location>
        <begin position="324"/>
        <end position="340"/>
    </location>
</feature>
<dbReference type="GO" id="GO:0003676">
    <property type="term" value="F:nucleic acid binding"/>
    <property type="evidence" value="ECO:0007669"/>
    <property type="project" value="InterPro"/>
</dbReference>
<dbReference type="AlphaFoldDB" id="A0AAJ7L8N9"/>
<evidence type="ECO:0000313" key="4">
    <source>
        <dbReference type="RefSeq" id="XP_018497504.1"/>
    </source>
</evidence>
<organism evidence="3 4">
    <name type="scientific">Galendromus occidentalis</name>
    <name type="common">western predatory mite</name>
    <dbReference type="NCBI Taxonomy" id="34638"/>
    <lineage>
        <taxon>Eukaryota</taxon>
        <taxon>Metazoa</taxon>
        <taxon>Ecdysozoa</taxon>
        <taxon>Arthropoda</taxon>
        <taxon>Chelicerata</taxon>
        <taxon>Arachnida</taxon>
        <taxon>Acari</taxon>
        <taxon>Parasitiformes</taxon>
        <taxon>Mesostigmata</taxon>
        <taxon>Gamasina</taxon>
        <taxon>Phytoseioidea</taxon>
        <taxon>Phytoseiidae</taxon>
        <taxon>Typhlodrominae</taxon>
        <taxon>Galendromus</taxon>
    </lineage>
</organism>
<gene>
    <name evidence="4" type="primary">LOC108865197</name>
</gene>
<evidence type="ECO:0000313" key="3">
    <source>
        <dbReference type="Proteomes" id="UP000694867"/>
    </source>
</evidence>
<dbReference type="Gene3D" id="4.10.60.10">
    <property type="entry name" value="Zinc finger, CCHC-type"/>
    <property type="match status" value="1"/>
</dbReference>
<evidence type="ECO:0000256" key="1">
    <source>
        <dbReference type="SAM" id="MobiDB-lite"/>
    </source>
</evidence>
<dbReference type="InterPro" id="IPR036875">
    <property type="entry name" value="Znf_CCHC_sf"/>
</dbReference>
<reference evidence="4" key="1">
    <citation type="submission" date="2025-08" db="UniProtKB">
        <authorList>
            <consortium name="RefSeq"/>
        </authorList>
    </citation>
    <scope>IDENTIFICATION</scope>
</reference>
<evidence type="ECO:0000259" key="2">
    <source>
        <dbReference type="SMART" id="SM00343"/>
    </source>
</evidence>
<dbReference type="SUPFAM" id="SSF57756">
    <property type="entry name" value="Retrovirus zinc finger-like domains"/>
    <property type="match status" value="1"/>
</dbReference>
<feature type="domain" description="CCHC-type" evidence="2">
    <location>
        <begin position="303"/>
        <end position="319"/>
    </location>
</feature>
<feature type="region of interest" description="Disordered" evidence="1">
    <location>
        <begin position="437"/>
        <end position="468"/>
    </location>
</feature>
<feature type="compositionally biased region" description="Low complexity" evidence="1">
    <location>
        <begin position="26"/>
        <end position="39"/>
    </location>
</feature>
<keyword evidence="3" id="KW-1185">Reference proteome</keyword>
<feature type="compositionally biased region" description="Basic and acidic residues" evidence="1">
    <location>
        <begin position="86"/>
        <end position="104"/>
    </location>
</feature>
<dbReference type="SMART" id="SM00343">
    <property type="entry name" value="ZnF_C2HC"/>
    <property type="match status" value="2"/>
</dbReference>
<feature type="region of interest" description="Disordered" evidence="1">
    <location>
        <begin position="20"/>
        <end position="111"/>
    </location>
</feature>
<dbReference type="Proteomes" id="UP000694867">
    <property type="component" value="Unplaced"/>
</dbReference>
<sequence>MPADPADAEQVDVTDRVAADAERRAAATAAALAAAAARASLPMKRRQLPTDSSSGGVQGDPKKMRENSSRTDSGAEPGQMETDDQLDSRAVETDAEADSCREDEAPWETVPSRAVKAQFQATRKAERAVRRLNRSSGLGPAGFEVDIAPLDESIRFSAENLLRVFCDIREVVREAQPRLNSRGGISVRVPQQSHIESLKTLKAIADVPVKLNLPSAASLWARVSGVHPAFSEKDLLTVLRPQGVMEVVREMYSASESTSTSENKRLLKPSNRLRIRFEGEIRPEVDIAHQVFKVTLCPASPLQCLACCGFGHRALMCPEKLSPRCRKCGGLGHQLWQCTARAKCVNCKGSHAANDSRCPVFAVYAKAAQERFVGKVVAGLDNVSVRQTAVLVPGVAPVPSVPVDGVRPSFASVVGKPETIALVRSTEEGERIVCYLPRPSTKRPNPVRAAKPKALPPQQSPKKPNVAPDNDALVAAVTAKVLESVSLSLDSIISRIVSSAIAAAVPRIVEAVTATLKATFSKPVSVGTPPASHQ</sequence>